<reference evidence="2 3" key="1">
    <citation type="submission" date="2024-09" db="EMBL/GenBank/DDBJ databases">
        <authorList>
            <person name="Sun Q."/>
            <person name="Mori K."/>
        </authorList>
    </citation>
    <scope>NUCLEOTIDE SEQUENCE [LARGE SCALE GENOMIC DNA]</scope>
    <source>
        <strain evidence="2 3">JCM 9626</strain>
    </source>
</reference>
<keyword evidence="3" id="KW-1185">Reference proteome</keyword>
<proteinExistence type="predicted"/>
<protein>
    <recommendedName>
        <fullName evidence="1">Outer membrane channel protein CpnT-like N-terminal domain-containing protein</fullName>
    </recommendedName>
</protein>
<evidence type="ECO:0000313" key="3">
    <source>
        <dbReference type="Proteomes" id="UP001589750"/>
    </source>
</evidence>
<evidence type="ECO:0000313" key="2">
    <source>
        <dbReference type="EMBL" id="MFB9313350.1"/>
    </source>
</evidence>
<dbReference type="Proteomes" id="UP001589750">
    <property type="component" value="Unassembled WGS sequence"/>
</dbReference>
<sequence>MDAVTHLEIGGVGYTNASQMLGDANRLAATAVSGLNVALAEGGAMAGDSSFADEFAAAYDEAAETVVDVFVDAVDALASLCRLAYCSLENHYRAELSSIATTTTFSTEPDAAGHDLYTAVALDPPPSLGGDASFLPGWANVILDHVEGFVWPDADVDRLRSTADAWRKAAGQIDYVVDLTGDAICELWEERSPEIPLATDAVARLRMGLRELATACEQLGTVCDDYATAVETQRELILDLVSDLIRDAVLIQAAGFVLGFVTGGSTNAVAMWINSGKLAAQVPRFKAFVEAVRLAGAGAATTMRAGTEAVVRVRNKLSRFRNVAPIRSWGHSAVVDPGQLARLRAYIGNPKRFDPRTLKGLSRRDVREVLEHWEMRPAKNGVGLMFKDPVHDGRQIRLMQGYLKGNRPDALTHGDYMVVSQNGKKFKVPLEGNPLL</sequence>
<evidence type="ECO:0000259" key="1">
    <source>
        <dbReference type="Pfam" id="PF25547"/>
    </source>
</evidence>
<comment type="caution">
    <text evidence="2">The sequence shown here is derived from an EMBL/GenBank/DDBJ whole genome shotgun (WGS) entry which is preliminary data.</text>
</comment>
<dbReference type="RefSeq" id="WP_140008004.1">
    <property type="nucleotide sequence ID" value="NZ_JBHMDG010000012.1"/>
</dbReference>
<organism evidence="2 3">
    <name type="scientific">Nocardioides plantarum</name>
    <dbReference type="NCBI Taxonomy" id="29299"/>
    <lineage>
        <taxon>Bacteria</taxon>
        <taxon>Bacillati</taxon>
        <taxon>Actinomycetota</taxon>
        <taxon>Actinomycetes</taxon>
        <taxon>Propionibacteriales</taxon>
        <taxon>Nocardioidaceae</taxon>
        <taxon>Nocardioides</taxon>
    </lineage>
</organism>
<name>A0ABV5KBU3_9ACTN</name>
<dbReference type="Pfam" id="PF25547">
    <property type="entry name" value="WXG100_2"/>
    <property type="match status" value="1"/>
</dbReference>
<dbReference type="InterPro" id="IPR057746">
    <property type="entry name" value="CpnT-like_N"/>
</dbReference>
<dbReference type="EMBL" id="JBHMDG010000012">
    <property type="protein sequence ID" value="MFB9313350.1"/>
    <property type="molecule type" value="Genomic_DNA"/>
</dbReference>
<feature type="domain" description="Outer membrane channel protein CpnT-like N-terminal" evidence="1">
    <location>
        <begin position="148"/>
        <end position="258"/>
    </location>
</feature>
<gene>
    <name evidence="2" type="ORF">ACFFRI_09870</name>
</gene>
<accession>A0ABV5KBU3</accession>